<keyword evidence="2" id="KW-0732">Signal</keyword>
<evidence type="ECO:0000256" key="1">
    <source>
        <dbReference type="SAM" id="MobiDB-lite"/>
    </source>
</evidence>
<accession>A0A5C1EBS3</accession>
<proteinExistence type="predicted"/>
<evidence type="ECO:0000313" key="3">
    <source>
        <dbReference type="EMBL" id="QEL66400.1"/>
    </source>
</evidence>
<organism evidence="3 4">
    <name type="scientific">Oryzomicrobium terrae</name>
    <dbReference type="NCBI Taxonomy" id="1735038"/>
    <lineage>
        <taxon>Bacteria</taxon>
        <taxon>Pseudomonadati</taxon>
        <taxon>Pseudomonadota</taxon>
        <taxon>Betaproteobacteria</taxon>
        <taxon>Rhodocyclales</taxon>
        <taxon>Rhodocyclaceae</taxon>
        <taxon>Oryzomicrobium</taxon>
    </lineage>
</organism>
<dbReference type="KEGG" id="otr:OTERR_29240"/>
<evidence type="ECO:0008006" key="5">
    <source>
        <dbReference type="Google" id="ProtNLM"/>
    </source>
</evidence>
<evidence type="ECO:0000256" key="2">
    <source>
        <dbReference type="SAM" id="SignalP"/>
    </source>
</evidence>
<dbReference type="RefSeq" id="WP_149426253.1">
    <property type="nucleotide sequence ID" value="NZ_CP022579.1"/>
</dbReference>
<dbReference type="EMBL" id="CP022579">
    <property type="protein sequence ID" value="QEL66400.1"/>
    <property type="molecule type" value="Genomic_DNA"/>
</dbReference>
<feature type="region of interest" description="Disordered" evidence="1">
    <location>
        <begin position="51"/>
        <end position="77"/>
    </location>
</feature>
<feature type="compositionally biased region" description="Polar residues" evidence="1">
    <location>
        <begin position="62"/>
        <end position="73"/>
    </location>
</feature>
<gene>
    <name evidence="3" type="ORF">OTERR_29240</name>
</gene>
<evidence type="ECO:0000313" key="4">
    <source>
        <dbReference type="Proteomes" id="UP000323671"/>
    </source>
</evidence>
<keyword evidence="4" id="KW-1185">Reference proteome</keyword>
<feature type="chain" id="PRO_5023091973" description="DUF4124 domain-containing protein" evidence="2">
    <location>
        <begin position="33"/>
        <end position="197"/>
    </location>
</feature>
<sequence length="197" mass="20665">MTINTRHRRFGPTSTAVVWAAIVCTLSGASHAAYRCEQNGKVVISDTPCAASAGHAGPNSPSPSQSRTVTLNGPAQGPSPYGEWRGQAQFNMVAGGRQVAEGHAVVPFTIGIDGQGKVVGASSANGCRVLGIASPHFVAEALNLDLTLSNCNVTNYNRRYAGSLIVSSRDRSAQLSLTSYDMLGRSAAYEVKSTLRR</sequence>
<protein>
    <recommendedName>
        <fullName evidence="5">DUF4124 domain-containing protein</fullName>
    </recommendedName>
</protein>
<dbReference type="AlphaFoldDB" id="A0A5C1EBS3"/>
<reference evidence="3 4" key="1">
    <citation type="submission" date="2017-07" db="EMBL/GenBank/DDBJ databases">
        <title>Complete genome sequence of Oryzomicrobium terrae TPP412.</title>
        <authorList>
            <person name="Chiu L.-W."/>
            <person name="Lo K.-J."/>
            <person name="Tsai Y.-M."/>
            <person name="Lin S.-S."/>
            <person name="Kuo C.-H."/>
            <person name="Liu C.-T."/>
        </authorList>
    </citation>
    <scope>NUCLEOTIDE SEQUENCE [LARGE SCALE GENOMIC DNA]</scope>
    <source>
        <strain evidence="3 4">TPP412</strain>
    </source>
</reference>
<feature type="signal peptide" evidence="2">
    <location>
        <begin position="1"/>
        <end position="32"/>
    </location>
</feature>
<dbReference type="Proteomes" id="UP000323671">
    <property type="component" value="Chromosome"/>
</dbReference>
<name>A0A5C1EBS3_9RHOO</name>